<evidence type="ECO:0000313" key="3">
    <source>
        <dbReference type="EMBL" id="SCL56463.1"/>
    </source>
</evidence>
<dbReference type="NCBIfam" id="TIGR02605">
    <property type="entry name" value="CxxC_CxxC_SSSS"/>
    <property type="match status" value="1"/>
</dbReference>
<name>A0A1C6URF4_9ACTN</name>
<feature type="region of interest" description="Disordered" evidence="1">
    <location>
        <begin position="63"/>
        <end position="92"/>
    </location>
</feature>
<gene>
    <name evidence="3" type="ORF">GA0070604_3418</name>
</gene>
<accession>A0A1C6URF4</accession>
<evidence type="ECO:0000256" key="1">
    <source>
        <dbReference type="SAM" id="MobiDB-lite"/>
    </source>
</evidence>
<dbReference type="AlphaFoldDB" id="A0A1C6URF4"/>
<evidence type="ECO:0000259" key="2">
    <source>
        <dbReference type="SMART" id="SM00834"/>
    </source>
</evidence>
<reference evidence="4" key="1">
    <citation type="submission" date="2016-06" db="EMBL/GenBank/DDBJ databases">
        <authorList>
            <person name="Varghese N."/>
            <person name="Submissions Spin"/>
        </authorList>
    </citation>
    <scope>NUCLEOTIDE SEQUENCE [LARGE SCALE GENOMIC DNA]</scope>
    <source>
        <strain evidence="4">DSM 44814</strain>
    </source>
</reference>
<dbReference type="STRING" id="227316.GA0070604_3418"/>
<dbReference type="Pfam" id="PF09723">
    <property type="entry name" value="Zn_ribbon_8"/>
    <property type="match status" value="1"/>
</dbReference>
<dbReference type="OrthoDB" id="9792898at2"/>
<dbReference type="Proteomes" id="UP000199696">
    <property type="component" value="Unassembled WGS sequence"/>
</dbReference>
<dbReference type="InterPro" id="IPR013429">
    <property type="entry name" value="Regulatory_FmdB_Zinc_ribbon"/>
</dbReference>
<protein>
    <submittedName>
        <fullName evidence="3">Putative regulatory protein, FmdB family</fullName>
    </submittedName>
</protein>
<proteinExistence type="predicted"/>
<keyword evidence="4" id="KW-1185">Reference proteome</keyword>
<dbReference type="RefSeq" id="WP_091118824.1">
    <property type="nucleotide sequence ID" value="NZ_FMHY01000002.1"/>
</dbReference>
<evidence type="ECO:0000313" key="4">
    <source>
        <dbReference type="Proteomes" id="UP000199696"/>
    </source>
</evidence>
<dbReference type="SMART" id="SM00834">
    <property type="entry name" value="CxxC_CXXC_SSSS"/>
    <property type="match status" value="1"/>
</dbReference>
<dbReference type="EMBL" id="FMHY01000002">
    <property type="protein sequence ID" value="SCL56463.1"/>
    <property type="molecule type" value="Genomic_DNA"/>
</dbReference>
<feature type="domain" description="Putative regulatory protein FmdB zinc ribbon" evidence="2">
    <location>
        <begin position="1"/>
        <end position="41"/>
    </location>
</feature>
<organism evidence="3 4">
    <name type="scientific">Micromonospora eburnea</name>
    <dbReference type="NCBI Taxonomy" id="227316"/>
    <lineage>
        <taxon>Bacteria</taxon>
        <taxon>Bacillati</taxon>
        <taxon>Actinomycetota</taxon>
        <taxon>Actinomycetes</taxon>
        <taxon>Micromonosporales</taxon>
        <taxon>Micromonosporaceae</taxon>
        <taxon>Micromonospora</taxon>
    </lineage>
</organism>
<sequence length="92" mass="10043">MATYEYRCRQDGSFDVTLPIGTASPTVRCPRCGAPAGRLFSAARLARTPAALREAIDRAERSAERPDVVGRVPGGRPARRSTNPAHARLPRW</sequence>